<evidence type="ECO:0000313" key="3">
    <source>
        <dbReference type="Proteomes" id="UP000694044"/>
    </source>
</evidence>
<feature type="domain" description="Macro" evidence="1">
    <location>
        <begin position="97"/>
        <end position="284"/>
    </location>
</feature>
<dbReference type="InterPro" id="IPR002589">
    <property type="entry name" value="Macro_dom"/>
</dbReference>
<dbReference type="AlphaFoldDB" id="A0A8T1V280"/>
<organism evidence="2 3">
    <name type="scientific">Phytophthora pseudosyringae</name>
    <dbReference type="NCBI Taxonomy" id="221518"/>
    <lineage>
        <taxon>Eukaryota</taxon>
        <taxon>Sar</taxon>
        <taxon>Stramenopiles</taxon>
        <taxon>Oomycota</taxon>
        <taxon>Peronosporomycetes</taxon>
        <taxon>Peronosporales</taxon>
        <taxon>Peronosporaceae</taxon>
        <taxon>Phytophthora</taxon>
    </lineage>
</organism>
<reference evidence="2" key="1">
    <citation type="submission" date="2021-02" db="EMBL/GenBank/DDBJ databases">
        <authorList>
            <person name="Palmer J.M."/>
        </authorList>
    </citation>
    <scope>NUCLEOTIDE SEQUENCE</scope>
    <source>
        <strain evidence="2">SCRP734</strain>
    </source>
</reference>
<proteinExistence type="predicted"/>
<name>A0A8T1V280_9STRA</name>
<dbReference type="PANTHER" id="PTHR11106:SF27">
    <property type="entry name" value="MACRO DOMAIN-CONTAINING PROTEIN"/>
    <property type="match status" value="1"/>
</dbReference>
<dbReference type="Pfam" id="PF01661">
    <property type="entry name" value="Macro"/>
    <property type="match status" value="1"/>
</dbReference>
<dbReference type="PANTHER" id="PTHR11106">
    <property type="entry name" value="GANGLIOSIDE INDUCED DIFFERENTIATION ASSOCIATED PROTEIN 2-RELATED"/>
    <property type="match status" value="1"/>
</dbReference>
<sequence>MTPQASRGLEIWAVEGVAHSILFYLDLSTLDALLHVIQATDELRGYLKDDPLWAALTNAHFGGPQDSELAVEALPFQGRDWEWTSRERACVQLQGFLQSLDDRGRFDGAVTVVEGDVEHVNDIAGQPLDGIVFPTNPHLTNHHVGAAAAVFRRAGRGLEEFVSDPSFRGARPVGSVVVTPAFDTGVAKLIHCVGPNITMTRCYEVLGQTYENAMDAVLRENLQCVVMASVSTGSLGVSPKEGAQVAMRAIKKFLVRSDWRGKLAIVCNEEHVRQAFASAKRAALKDFNVLSPLPDNDVADQWLR</sequence>
<evidence type="ECO:0000259" key="1">
    <source>
        <dbReference type="PROSITE" id="PS51154"/>
    </source>
</evidence>
<dbReference type="EMBL" id="JAGDFM010001210">
    <property type="protein sequence ID" value="KAG7375397.1"/>
    <property type="molecule type" value="Genomic_DNA"/>
</dbReference>
<dbReference type="OrthoDB" id="6133115at2759"/>
<comment type="caution">
    <text evidence="2">The sequence shown here is derived from an EMBL/GenBank/DDBJ whole genome shotgun (WGS) entry which is preliminary data.</text>
</comment>
<keyword evidence="3" id="KW-1185">Reference proteome</keyword>
<protein>
    <submittedName>
        <fullName evidence="2">Ganglioside-induced differentiation-associated protein 2</fullName>
    </submittedName>
</protein>
<accession>A0A8T1V280</accession>
<evidence type="ECO:0000313" key="2">
    <source>
        <dbReference type="EMBL" id="KAG7375397.1"/>
    </source>
</evidence>
<dbReference type="Proteomes" id="UP000694044">
    <property type="component" value="Unassembled WGS sequence"/>
</dbReference>
<dbReference type="SMART" id="SM00506">
    <property type="entry name" value="A1pp"/>
    <property type="match status" value="1"/>
</dbReference>
<dbReference type="PROSITE" id="PS51154">
    <property type="entry name" value="MACRO"/>
    <property type="match status" value="1"/>
</dbReference>
<gene>
    <name evidence="2" type="primary">GDAP2_2</name>
    <name evidence="2" type="ORF">PHYPSEUDO_001503</name>
</gene>